<evidence type="ECO:0000313" key="2">
    <source>
        <dbReference type="Proteomes" id="UP001165101"/>
    </source>
</evidence>
<evidence type="ECO:0000313" key="1">
    <source>
        <dbReference type="EMBL" id="GME90101.1"/>
    </source>
</evidence>
<dbReference type="EMBL" id="BSXV01000667">
    <property type="protein sequence ID" value="GME90101.1"/>
    <property type="molecule type" value="Genomic_DNA"/>
</dbReference>
<sequence length="427" mass="47290">MVSQVQFVGNLDVKILQSATLHFSPMIPSGFSSLRPSVRSACCRLSNYQTSTVRTYKVLAIETSCDDACVSILDRYSKDEPPIVLEEHKLTLDSIKAGGVVPTDAANHNRKSISLLVKQVVEKNNFDTTPPDLICATRGPGMVGSLASGFTLAIGLSVAWNKPLVGVHHMLGHLLIPRLKSNGAQPSYPFLSLLVSGGHTIVVLSKSLLEHEILVDTLDIAAGDAIDKCGRELGIRGNMIGKELEVFLNNNKDQWNQEIKFDMKEPMQNQWDRKDVLAYSFAAFNSQVKSSLKKYHNGEIPKDEKIVARMAHLTMKTIFKHLISKINLAIKLNKDKMKGVTDFVCSGGVGSNILLREMLQESLTKNGIKNFHFPEPRLCTDNATMIGWAGIELYEDAKLTTDVGTTVFRKWPIDKILDVDGWIKNNE</sequence>
<comment type="caution">
    <text evidence="1">The sequence shown here is derived from an EMBL/GenBank/DDBJ whole genome shotgun (WGS) entry which is preliminary data.</text>
</comment>
<dbReference type="Proteomes" id="UP001165101">
    <property type="component" value="Unassembled WGS sequence"/>
</dbReference>
<gene>
    <name evidence="1" type="ORF">Cboi01_000169200</name>
</gene>
<protein>
    <submittedName>
        <fullName evidence="1">Unnamed protein product</fullName>
    </submittedName>
</protein>
<accession>A0ACB5TKH6</accession>
<reference evidence="1" key="1">
    <citation type="submission" date="2023-04" db="EMBL/GenBank/DDBJ databases">
        <title>Candida boidinii NBRC 1967.</title>
        <authorList>
            <person name="Ichikawa N."/>
            <person name="Sato H."/>
            <person name="Tonouchi N."/>
        </authorList>
    </citation>
    <scope>NUCLEOTIDE SEQUENCE</scope>
    <source>
        <strain evidence="1">NBRC 1967</strain>
    </source>
</reference>
<organism evidence="1 2">
    <name type="scientific">Candida boidinii</name>
    <name type="common">Yeast</name>
    <dbReference type="NCBI Taxonomy" id="5477"/>
    <lineage>
        <taxon>Eukaryota</taxon>
        <taxon>Fungi</taxon>
        <taxon>Dikarya</taxon>
        <taxon>Ascomycota</taxon>
        <taxon>Saccharomycotina</taxon>
        <taxon>Pichiomycetes</taxon>
        <taxon>Pichiales</taxon>
        <taxon>Pichiaceae</taxon>
        <taxon>Ogataea</taxon>
        <taxon>Ogataea/Candida clade</taxon>
    </lineage>
</organism>
<name>A0ACB5TKH6_CANBO</name>
<keyword evidence="2" id="KW-1185">Reference proteome</keyword>
<proteinExistence type="predicted"/>